<dbReference type="EMBL" id="HACA01027219">
    <property type="protein sequence ID" value="CDW44580.1"/>
    <property type="molecule type" value="Transcribed_RNA"/>
</dbReference>
<feature type="non-terminal residue" evidence="1">
    <location>
        <position position="212"/>
    </location>
</feature>
<proteinExistence type="predicted"/>
<sequence>MKMEILQEVKNESGIEYRERMLSRMSTIPLFQKCPYLDDQNEHKKERLIISIRGNARILLLRRIIIDLSPKNEDNFEILVMINSKILNPFLLPSSKGTILIIPIDDKDRYYRISGLKDLLVSHCRIKCIIIEGLGRNKLRNKDIYAVTINSIISNSEFTSIPIIYTTEESDLDNDNPRNTIRINTSFSDQDNLIYLNHHDTTKNCGFKEKIS</sequence>
<reference evidence="1" key="1">
    <citation type="submission" date="2014-05" db="EMBL/GenBank/DDBJ databases">
        <authorList>
            <person name="Chronopoulou M."/>
        </authorList>
    </citation>
    <scope>NUCLEOTIDE SEQUENCE</scope>
    <source>
        <tissue evidence="1">Whole organism</tissue>
    </source>
</reference>
<organism evidence="1">
    <name type="scientific">Lepeophtheirus salmonis</name>
    <name type="common">Salmon louse</name>
    <name type="synonym">Caligus salmonis</name>
    <dbReference type="NCBI Taxonomy" id="72036"/>
    <lineage>
        <taxon>Eukaryota</taxon>
        <taxon>Metazoa</taxon>
        <taxon>Ecdysozoa</taxon>
        <taxon>Arthropoda</taxon>
        <taxon>Crustacea</taxon>
        <taxon>Multicrustacea</taxon>
        <taxon>Hexanauplia</taxon>
        <taxon>Copepoda</taxon>
        <taxon>Siphonostomatoida</taxon>
        <taxon>Caligidae</taxon>
        <taxon>Lepeophtheirus</taxon>
    </lineage>
</organism>
<protein>
    <submittedName>
        <fullName evidence="1">Uncharacterized protein</fullName>
    </submittedName>
</protein>
<name>A0A0K2V2P3_LEPSM</name>
<evidence type="ECO:0000313" key="1">
    <source>
        <dbReference type="EMBL" id="CDW44580.1"/>
    </source>
</evidence>
<accession>A0A0K2V2P3</accession>
<dbReference type="AlphaFoldDB" id="A0A0K2V2P3"/>